<dbReference type="PANTHER" id="PTHR47967:SF128">
    <property type="entry name" value="ASPARTIC PROTEINASE CDR1-LIKE"/>
    <property type="match status" value="1"/>
</dbReference>
<dbReference type="InterPro" id="IPR032799">
    <property type="entry name" value="TAXi_C"/>
</dbReference>
<evidence type="ECO:0000256" key="2">
    <source>
        <dbReference type="ARBA" id="ARBA00007447"/>
    </source>
</evidence>
<dbReference type="FunFam" id="2.40.70.10:FF:000016">
    <property type="entry name" value="Probable aspartic protease At2g35615"/>
    <property type="match status" value="1"/>
</dbReference>
<keyword evidence="5 9" id="KW-0732">Signal</keyword>
<dbReference type="EMBL" id="JBCGBO010000003">
    <property type="protein sequence ID" value="KAK9215113.1"/>
    <property type="molecule type" value="Genomic_DNA"/>
</dbReference>
<evidence type="ECO:0000256" key="3">
    <source>
        <dbReference type="ARBA" id="ARBA00022525"/>
    </source>
</evidence>
<dbReference type="AlphaFoldDB" id="A0AAP0QQ61"/>
<evidence type="ECO:0000256" key="1">
    <source>
        <dbReference type="ARBA" id="ARBA00004613"/>
    </source>
</evidence>
<dbReference type="CDD" id="cd05476">
    <property type="entry name" value="pepsin_A_like_plant"/>
    <property type="match status" value="1"/>
</dbReference>
<evidence type="ECO:0000256" key="7">
    <source>
        <dbReference type="ARBA" id="ARBA00022801"/>
    </source>
</evidence>
<dbReference type="GO" id="GO:0005576">
    <property type="term" value="C:extracellular region"/>
    <property type="evidence" value="ECO:0007669"/>
    <property type="project" value="UniProtKB-SubCell"/>
</dbReference>
<dbReference type="InterPro" id="IPR051708">
    <property type="entry name" value="Plant_Aspart_Prot_A1"/>
</dbReference>
<feature type="signal peptide" evidence="9">
    <location>
        <begin position="1"/>
        <end position="25"/>
    </location>
</feature>
<dbReference type="FunFam" id="2.40.70.10:FF:000050">
    <property type="entry name" value="Aspartic proteinase CDR1"/>
    <property type="match status" value="1"/>
</dbReference>
<dbReference type="PROSITE" id="PS51767">
    <property type="entry name" value="PEPTIDASE_A1"/>
    <property type="match status" value="1"/>
</dbReference>
<feature type="chain" id="PRO_5042965288" description="Peptidase A1 domain-containing protein" evidence="9">
    <location>
        <begin position="26"/>
        <end position="442"/>
    </location>
</feature>
<evidence type="ECO:0000256" key="5">
    <source>
        <dbReference type="ARBA" id="ARBA00022729"/>
    </source>
</evidence>
<organism evidence="11 12">
    <name type="scientific">Citrus x changshan-huyou</name>
    <dbReference type="NCBI Taxonomy" id="2935761"/>
    <lineage>
        <taxon>Eukaryota</taxon>
        <taxon>Viridiplantae</taxon>
        <taxon>Streptophyta</taxon>
        <taxon>Embryophyta</taxon>
        <taxon>Tracheophyta</taxon>
        <taxon>Spermatophyta</taxon>
        <taxon>Magnoliopsida</taxon>
        <taxon>eudicotyledons</taxon>
        <taxon>Gunneridae</taxon>
        <taxon>Pentapetalae</taxon>
        <taxon>rosids</taxon>
        <taxon>malvids</taxon>
        <taxon>Sapindales</taxon>
        <taxon>Rutaceae</taxon>
        <taxon>Aurantioideae</taxon>
        <taxon>Citrus</taxon>
    </lineage>
</organism>
<evidence type="ECO:0000256" key="8">
    <source>
        <dbReference type="ARBA" id="ARBA00023180"/>
    </source>
</evidence>
<dbReference type="PANTHER" id="PTHR47967">
    <property type="entry name" value="OS07G0603500 PROTEIN-RELATED"/>
    <property type="match status" value="1"/>
</dbReference>
<comment type="subcellular location">
    <subcellularLocation>
        <location evidence="1">Secreted</location>
    </subcellularLocation>
</comment>
<evidence type="ECO:0000259" key="10">
    <source>
        <dbReference type="PROSITE" id="PS51767"/>
    </source>
</evidence>
<evidence type="ECO:0000256" key="4">
    <source>
        <dbReference type="ARBA" id="ARBA00022670"/>
    </source>
</evidence>
<keyword evidence="6" id="KW-0064">Aspartyl protease</keyword>
<dbReference type="InterPro" id="IPR032861">
    <property type="entry name" value="TAXi_N"/>
</dbReference>
<keyword evidence="7" id="KW-0378">Hydrolase</keyword>
<keyword evidence="4" id="KW-0645">Protease</keyword>
<evidence type="ECO:0000256" key="6">
    <source>
        <dbReference type="ARBA" id="ARBA00022750"/>
    </source>
</evidence>
<dbReference type="GO" id="GO:0004190">
    <property type="term" value="F:aspartic-type endopeptidase activity"/>
    <property type="evidence" value="ECO:0007669"/>
    <property type="project" value="UniProtKB-KW"/>
</dbReference>
<dbReference type="GO" id="GO:0006508">
    <property type="term" value="P:proteolysis"/>
    <property type="evidence" value="ECO:0007669"/>
    <property type="project" value="UniProtKB-KW"/>
</dbReference>
<keyword evidence="8" id="KW-0325">Glycoprotein</keyword>
<keyword evidence="3" id="KW-0964">Secreted</keyword>
<dbReference type="SUPFAM" id="SSF50630">
    <property type="entry name" value="Acid proteases"/>
    <property type="match status" value="1"/>
</dbReference>
<evidence type="ECO:0000256" key="9">
    <source>
        <dbReference type="SAM" id="SignalP"/>
    </source>
</evidence>
<dbReference type="Gene3D" id="2.40.70.10">
    <property type="entry name" value="Acid Proteases"/>
    <property type="match status" value="2"/>
</dbReference>
<evidence type="ECO:0000313" key="12">
    <source>
        <dbReference type="Proteomes" id="UP001428341"/>
    </source>
</evidence>
<comment type="similarity">
    <text evidence="2">Belongs to the peptidase A1 family.</text>
</comment>
<protein>
    <recommendedName>
        <fullName evidence="10">Peptidase A1 domain-containing protein</fullName>
    </recommendedName>
</protein>
<evidence type="ECO:0000313" key="11">
    <source>
        <dbReference type="EMBL" id="KAK9215113.1"/>
    </source>
</evidence>
<proteinExistence type="inferred from homology"/>
<sequence length="442" mass="48248">MAALISLLAICITATLQFVFPFVESNNGCVTADLIHRDSPLSPLYSPSETNSERFHKAYLRSVSRLNNHFNPKAASPEALQAPMVSSGGEYFINISIGTPRVELIGIADTASDLTWIQCKPCYKCYEQNPPIFDPKQSSTSRNITCQSESCLRLEKDRRCDTNGNTCQFYYSYADGSYTTGNVGTEVFVISSKTNPDQGTFPNIVYGCGNNNTGTFDEVGSGIVGLGGGPLSLISQITKSINGKFSYCLVPTSAEGNATSKINFGDIGLVPGKSKVVTVDLVDKQPTTYYHVTLEAISVGSKRVKYFTSNATDGEEGNMIIDSGTTFTFLDPQFYEKLAAVLERQVGSKRVDDPRGYASACFKVEKESDLPNITFHFAGAADLKLNTVNAFARLEEENLMCLNMLPVDSIGVFGNLSQMNFLIQFDLVERKISFMPTDCAKC</sequence>
<comment type="caution">
    <text evidence="11">The sequence shown here is derived from an EMBL/GenBank/DDBJ whole genome shotgun (WGS) entry which is preliminary data.</text>
</comment>
<gene>
    <name evidence="11" type="ORF">WN944_007116</name>
</gene>
<dbReference type="InterPro" id="IPR021109">
    <property type="entry name" value="Peptidase_aspartic_dom_sf"/>
</dbReference>
<accession>A0AAP0QQ61</accession>
<dbReference type="Pfam" id="PF14543">
    <property type="entry name" value="TAXi_N"/>
    <property type="match status" value="1"/>
</dbReference>
<dbReference type="Pfam" id="PF14541">
    <property type="entry name" value="TAXi_C"/>
    <property type="match status" value="1"/>
</dbReference>
<reference evidence="11 12" key="1">
    <citation type="submission" date="2024-05" db="EMBL/GenBank/DDBJ databases">
        <title>Haplotype-resolved chromosome-level genome assembly of Huyou (Citrus changshanensis).</title>
        <authorList>
            <person name="Miao C."/>
            <person name="Chen W."/>
            <person name="Wu Y."/>
            <person name="Wang L."/>
            <person name="Zhao S."/>
            <person name="Grierson D."/>
            <person name="Xu C."/>
            <person name="Chen K."/>
        </authorList>
    </citation>
    <scope>NUCLEOTIDE SEQUENCE [LARGE SCALE GENOMIC DNA]</scope>
    <source>
        <strain evidence="11">01-14</strain>
        <tissue evidence="11">Leaf</tissue>
    </source>
</reference>
<feature type="domain" description="Peptidase A1" evidence="10">
    <location>
        <begin position="91"/>
        <end position="435"/>
    </location>
</feature>
<dbReference type="Proteomes" id="UP001428341">
    <property type="component" value="Unassembled WGS sequence"/>
</dbReference>
<dbReference type="InterPro" id="IPR034161">
    <property type="entry name" value="Pepsin-like_plant"/>
</dbReference>
<name>A0AAP0QQ61_9ROSI</name>
<keyword evidence="12" id="KW-1185">Reference proteome</keyword>
<dbReference type="InterPro" id="IPR033121">
    <property type="entry name" value="PEPTIDASE_A1"/>
</dbReference>